<dbReference type="PANTHER" id="PTHR13789">
    <property type="entry name" value="MONOOXYGENASE"/>
    <property type="match status" value="1"/>
</dbReference>
<dbReference type="PANTHER" id="PTHR13789:SF314">
    <property type="entry name" value="FAD-BINDING DOMAIN-CONTAINING PROTEIN"/>
    <property type="match status" value="1"/>
</dbReference>
<dbReference type="GO" id="GO:0004497">
    <property type="term" value="F:monooxygenase activity"/>
    <property type="evidence" value="ECO:0007669"/>
    <property type="project" value="UniProtKB-KW"/>
</dbReference>
<evidence type="ECO:0000313" key="4">
    <source>
        <dbReference type="EMBL" id="KUJ19699.1"/>
    </source>
</evidence>
<dbReference type="RefSeq" id="XP_018074054.1">
    <property type="nucleotide sequence ID" value="XM_018211684.1"/>
</dbReference>
<dbReference type="GeneID" id="28821410"/>
<evidence type="ECO:0000256" key="3">
    <source>
        <dbReference type="ARBA" id="ARBA00023033"/>
    </source>
</evidence>
<keyword evidence="2" id="KW-0560">Oxidoreductase</keyword>
<protein>
    <submittedName>
        <fullName evidence="4">FAD/NAD(P)-binding domain-containing protein</fullName>
    </submittedName>
</protein>
<reference evidence="4 5" key="1">
    <citation type="submission" date="2015-10" db="EMBL/GenBank/DDBJ databases">
        <title>Full genome of DAOMC 229536 Phialocephala scopiformis, a fungal endophyte of spruce producing the potent anti-insectan compound rugulosin.</title>
        <authorList>
            <consortium name="DOE Joint Genome Institute"/>
            <person name="Walker A.K."/>
            <person name="Frasz S.L."/>
            <person name="Seifert K.A."/>
            <person name="Miller J.D."/>
            <person name="Mondo S.J."/>
            <person name="Labutti K."/>
            <person name="Lipzen A."/>
            <person name="Dockter R."/>
            <person name="Kennedy M."/>
            <person name="Grigoriev I.V."/>
            <person name="Spatafora J.W."/>
        </authorList>
    </citation>
    <scope>NUCLEOTIDE SEQUENCE [LARGE SCALE GENOMIC DNA]</scope>
    <source>
        <strain evidence="4 5">CBS 120377</strain>
    </source>
</reference>
<dbReference type="InterPro" id="IPR036188">
    <property type="entry name" value="FAD/NAD-bd_sf"/>
</dbReference>
<evidence type="ECO:0000256" key="2">
    <source>
        <dbReference type="ARBA" id="ARBA00023002"/>
    </source>
</evidence>
<evidence type="ECO:0000256" key="1">
    <source>
        <dbReference type="ARBA" id="ARBA00007992"/>
    </source>
</evidence>
<dbReference type="OrthoDB" id="9993796at2759"/>
<dbReference type="InterPro" id="IPR050493">
    <property type="entry name" value="FAD-dep_Monooxygenase_BioMet"/>
</dbReference>
<proteinExistence type="inferred from homology"/>
<gene>
    <name evidence="4" type="ORF">LY89DRAFT_640879</name>
</gene>
<dbReference type="Proteomes" id="UP000070700">
    <property type="component" value="Unassembled WGS sequence"/>
</dbReference>
<dbReference type="Gene3D" id="3.50.50.60">
    <property type="entry name" value="FAD/NAD(P)-binding domain"/>
    <property type="match status" value="1"/>
</dbReference>
<dbReference type="InParanoid" id="A0A194XHU6"/>
<accession>A0A194XHU6</accession>
<comment type="similarity">
    <text evidence="1">Belongs to the paxM FAD-dependent monooxygenase family.</text>
</comment>
<dbReference type="SUPFAM" id="SSF51905">
    <property type="entry name" value="FAD/NAD(P)-binding domain"/>
    <property type="match status" value="1"/>
</dbReference>
<dbReference type="KEGG" id="psco:LY89DRAFT_640879"/>
<dbReference type="AlphaFoldDB" id="A0A194XHU6"/>
<evidence type="ECO:0000313" key="5">
    <source>
        <dbReference type="Proteomes" id="UP000070700"/>
    </source>
</evidence>
<keyword evidence="3" id="KW-0503">Monooxygenase</keyword>
<keyword evidence="5" id="KW-1185">Reference proteome</keyword>
<organism evidence="4 5">
    <name type="scientific">Mollisia scopiformis</name>
    <name type="common">Conifer needle endophyte fungus</name>
    <name type="synonym">Phialocephala scopiformis</name>
    <dbReference type="NCBI Taxonomy" id="149040"/>
    <lineage>
        <taxon>Eukaryota</taxon>
        <taxon>Fungi</taxon>
        <taxon>Dikarya</taxon>
        <taxon>Ascomycota</taxon>
        <taxon>Pezizomycotina</taxon>
        <taxon>Leotiomycetes</taxon>
        <taxon>Helotiales</taxon>
        <taxon>Mollisiaceae</taxon>
        <taxon>Mollisia</taxon>
    </lineage>
</organism>
<sequence length="324" mass="35938">MSSSNKLKIIIVGSGLAVLAVARILRDHHQATVYERGDEAVATGGQGIILASNGVKILRTIGYDSTRAGAVPILGIRTYDKEGNVLEDADMDLEARFGEECLAQKRSDFRDELLRLATAPSAELDIEGDPAEMVFSTQVVDLEPEEGVVTLSDGSTAAADVVIVADGVHSRLRNRILGSNGYTAKKVGLTCYRVAISVEDAKRALDGVPLPHWWEPSTCKNRSSLLMSNDCSFRVVTCYPIRYHTYFNLSIIKLQGVEVLMLLGPTYHHKKAQEVQMNKMRKRNQEDQRRKDVESYCCIYGARHRLHSQHLHLQYVPALSREAS</sequence>
<name>A0A194XHU6_MOLSC</name>
<dbReference type="EMBL" id="KQ947410">
    <property type="protein sequence ID" value="KUJ19699.1"/>
    <property type="molecule type" value="Genomic_DNA"/>
</dbReference>